<dbReference type="EMBL" id="RJKE01000001">
    <property type="protein sequence ID" value="ROO88747.1"/>
    <property type="molecule type" value="Genomic_DNA"/>
</dbReference>
<keyword evidence="1" id="KW-1133">Transmembrane helix</keyword>
<keyword evidence="3" id="KW-1185">Reference proteome</keyword>
<keyword evidence="1" id="KW-0472">Membrane</keyword>
<dbReference type="AlphaFoldDB" id="A0A3N1D5D7"/>
<reference evidence="2 3" key="1">
    <citation type="submission" date="2018-11" db="EMBL/GenBank/DDBJ databases">
        <title>Sequencing the genomes of 1000 actinobacteria strains.</title>
        <authorList>
            <person name="Klenk H.-P."/>
        </authorList>
    </citation>
    <scope>NUCLEOTIDE SEQUENCE [LARGE SCALE GENOMIC DNA]</scope>
    <source>
        <strain evidence="2 3">DSM 44254</strain>
    </source>
</reference>
<gene>
    <name evidence="2" type="ORF">EDD29_6426</name>
</gene>
<name>A0A3N1D5D7_9ACTN</name>
<sequence length="135" mass="14723">MGKGSGRRVRLIAVSLVFSPYWALMVLRVPLALVGVVTRLRWDGPMPYLVAVRRGGSVGTEVVARARHGQRVFYVGTSLRVGGRAWARCRDVLGVVDLVREETSEAGMVRAVSAELTEFHGGSRLVPLFFPESAS</sequence>
<evidence type="ECO:0000313" key="3">
    <source>
        <dbReference type="Proteomes" id="UP000272400"/>
    </source>
</evidence>
<proteinExistence type="predicted"/>
<feature type="transmembrane region" description="Helical" evidence="1">
    <location>
        <begin position="12"/>
        <end position="37"/>
    </location>
</feature>
<accession>A0A3N1D5D7</accession>
<organism evidence="2 3">
    <name type="scientific">Actinocorallia herbida</name>
    <dbReference type="NCBI Taxonomy" id="58109"/>
    <lineage>
        <taxon>Bacteria</taxon>
        <taxon>Bacillati</taxon>
        <taxon>Actinomycetota</taxon>
        <taxon>Actinomycetes</taxon>
        <taxon>Streptosporangiales</taxon>
        <taxon>Thermomonosporaceae</taxon>
        <taxon>Actinocorallia</taxon>
    </lineage>
</organism>
<evidence type="ECO:0000313" key="2">
    <source>
        <dbReference type="EMBL" id="ROO88747.1"/>
    </source>
</evidence>
<keyword evidence="1" id="KW-0812">Transmembrane</keyword>
<protein>
    <submittedName>
        <fullName evidence="2">Uncharacterized protein</fullName>
    </submittedName>
</protein>
<comment type="caution">
    <text evidence="2">The sequence shown here is derived from an EMBL/GenBank/DDBJ whole genome shotgun (WGS) entry which is preliminary data.</text>
</comment>
<evidence type="ECO:0000256" key="1">
    <source>
        <dbReference type="SAM" id="Phobius"/>
    </source>
</evidence>
<dbReference type="Proteomes" id="UP000272400">
    <property type="component" value="Unassembled WGS sequence"/>
</dbReference>